<name>A0AAV4A9B8_9GAST</name>
<sequence length="86" mass="9308">MTAMGLSFLAVVPGGNRTLSQYQTVRMVLPDLRSNIIKNYACDDGRLFVLLSPVTSSGESLASYVLSTTMGSKGHRSPNGRSRSKR</sequence>
<keyword evidence="2" id="KW-1185">Reference proteome</keyword>
<proteinExistence type="predicted"/>
<dbReference type="EMBL" id="BLXT01003738">
    <property type="protein sequence ID" value="GFO04264.1"/>
    <property type="molecule type" value="Genomic_DNA"/>
</dbReference>
<gene>
    <name evidence="1" type="ORF">PoB_003076900</name>
</gene>
<accession>A0AAV4A9B8</accession>
<organism evidence="1 2">
    <name type="scientific">Plakobranchus ocellatus</name>
    <dbReference type="NCBI Taxonomy" id="259542"/>
    <lineage>
        <taxon>Eukaryota</taxon>
        <taxon>Metazoa</taxon>
        <taxon>Spiralia</taxon>
        <taxon>Lophotrochozoa</taxon>
        <taxon>Mollusca</taxon>
        <taxon>Gastropoda</taxon>
        <taxon>Heterobranchia</taxon>
        <taxon>Euthyneura</taxon>
        <taxon>Panpulmonata</taxon>
        <taxon>Sacoglossa</taxon>
        <taxon>Placobranchoidea</taxon>
        <taxon>Plakobranchidae</taxon>
        <taxon>Plakobranchus</taxon>
    </lineage>
</organism>
<reference evidence="1 2" key="1">
    <citation type="journal article" date="2021" name="Elife">
        <title>Chloroplast acquisition without the gene transfer in kleptoplastic sea slugs, Plakobranchus ocellatus.</title>
        <authorList>
            <person name="Maeda T."/>
            <person name="Takahashi S."/>
            <person name="Yoshida T."/>
            <person name="Shimamura S."/>
            <person name="Takaki Y."/>
            <person name="Nagai Y."/>
            <person name="Toyoda A."/>
            <person name="Suzuki Y."/>
            <person name="Arimoto A."/>
            <person name="Ishii H."/>
            <person name="Satoh N."/>
            <person name="Nishiyama T."/>
            <person name="Hasebe M."/>
            <person name="Maruyama T."/>
            <person name="Minagawa J."/>
            <person name="Obokata J."/>
            <person name="Shigenobu S."/>
        </authorList>
    </citation>
    <scope>NUCLEOTIDE SEQUENCE [LARGE SCALE GENOMIC DNA]</scope>
</reference>
<dbReference type="AlphaFoldDB" id="A0AAV4A9B8"/>
<evidence type="ECO:0000313" key="1">
    <source>
        <dbReference type="EMBL" id="GFO04264.1"/>
    </source>
</evidence>
<protein>
    <submittedName>
        <fullName evidence="1">Uncharacterized protein</fullName>
    </submittedName>
</protein>
<dbReference type="Proteomes" id="UP000735302">
    <property type="component" value="Unassembled WGS sequence"/>
</dbReference>
<evidence type="ECO:0000313" key="2">
    <source>
        <dbReference type="Proteomes" id="UP000735302"/>
    </source>
</evidence>
<comment type="caution">
    <text evidence="1">The sequence shown here is derived from an EMBL/GenBank/DDBJ whole genome shotgun (WGS) entry which is preliminary data.</text>
</comment>